<keyword evidence="2" id="KW-1185">Reference proteome</keyword>
<name>A0AAN6DYR3_9EURO</name>
<proteinExistence type="predicted"/>
<gene>
    <name evidence="1" type="ORF">EDD36DRAFT_473779</name>
</gene>
<dbReference type="EMBL" id="MU404353">
    <property type="protein sequence ID" value="KAI1613742.1"/>
    <property type="molecule type" value="Genomic_DNA"/>
</dbReference>
<dbReference type="AlphaFoldDB" id="A0AAN6DYR3"/>
<comment type="caution">
    <text evidence="1">The sequence shown here is derived from an EMBL/GenBank/DDBJ whole genome shotgun (WGS) entry which is preliminary data.</text>
</comment>
<dbReference type="Proteomes" id="UP001203852">
    <property type="component" value="Unassembled WGS sequence"/>
</dbReference>
<organism evidence="1 2">
    <name type="scientific">Exophiala viscosa</name>
    <dbReference type="NCBI Taxonomy" id="2486360"/>
    <lineage>
        <taxon>Eukaryota</taxon>
        <taxon>Fungi</taxon>
        <taxon>Dikarya</taxon>
        <taxon>Ascomycota</taxon>
        <taxon>Pezizomycotina</taxon>
        <taxon>Eurotiomycetes</taxon>
        <taxon>Chaetothyriomycetidae</taxon>
        <taxon>Chaetothyriales</taxon>
        <taxon>Herpotrichiellaceae</taxon>
        <taxon>Exophiala</taxon>
    </lineage>
</organism>
<evidence type="ECO:0000313" key="2">
    <source>
        <dbReference type="Proteomes" id="UP001203852"/>
    </source>
</evidence>
<reference evidence="1" key="1">
    <citation type="journal article" date="2022" name="bioRxiv">
        <title>Deciphering the potential niche of two novel black yeast fungi from a biological soil crust based on their genomes, phenotypes, and melanin regulation.</title>
        <authorList>
            <consortium name="DOE Joint Genome Institute"/>
            <person name="Carr E.C."/>
            <person name="Barton Q."/>
            <person name="Grambo S."/>
            <person name="Sullivan M."/>
            <person name="Renfro C.M."/>
            <person name="Kuo A."/>
            <person name="Pangilinan J."/>
            <person name="Lipzen A."/>
            <person name="Keymanesh K."/>
            <person name="Savage E."/>
            <person name="Barry K."/>
            <person name="Grigoriev I.V."/>
            <person name="Riekhof W.R."/>
            <person name="Harris S.S."/>
        </authorList>
    </citation>
    <scope>NUCLEOTIDE SEQUENCE</scope>
    <source>
        <strain evidence="1">JF 03-4F</strain>
    </source>
</reference>
<protein>
    <submittedName>
        <fullName evidence="1">Uncharacterized protein</fullName>
    </submittedName>
</protein>
<evidence type="ECO:0000313" key="1">
    <source>
        <dbReference type="EMBL" id="KAI1613742.1"/>
    </source>
</evidence>
<sequence length="90" mass="10250">MSSRHWCRQRPLPRSDRLHFCNAHRNASLRLKRVFRPATERQAAPHTASSFVVRTLASLKCHDNFVCGCHTAVHVCALKQDDWTALGTDP</sequence>
<accession>A0AAN6DYR3</accession>
<feature type="non-terminal residue" evidence="1">
    <location>
        <position position="90"/>
    </location>
</feature>